<keyword evidence="3" id="KW-1185">Reference proteome</keyword>
<protein>
    <submittedName>
        <fullName evidence="2">Uncharacterized protein</fullName>
    </submittedName>
</protein>
<dbReference type="RefSeq" id="WP_096830990.1">
    <property type="nucleotide sequence ID" value="NZ_NXIB02000017.1"/>
</dbReference>
<proteinExistence type="predicted"/>
<dbReference type="Proteomes" id="UP000226442">
    <property type="component" value="Unassembled WGS sequence"/>
</dbReference>
<dbReference type="OrthoDB" id="565210at2"/>
<dbReference type="EMBL" id="NXIB02000017">
    <property type="protein sequence ID" value="PHX56553.1"/>
    <property type="molecule type" value="Genomic_DNA"/>
</dbReference>
<comment type="caution">
    <text evidence="2">The sequence shown here is derived from an EMBL/GenBank/DDBJ whole genome shotgun (WGS) entry which is preliminary data.</text>
</comment>
<evidence type="ECO:0000313" key="3">
    <source>
        <dbReference type="Proteomes" id="UP000226442"/>
    </source>
</evidence>
<feature type="coiled-coil region" evidence="1">
    <location>
        <begin position="116"/>
        <end position="143"/>
    </location>
</feature>
<accession>A0A2G4F441</accession>
<evidence type="ECO:0000256" key="1">
    <source>
        <dbReference type="SAM" id="Coils"/>
    </source>
</evidence>
<reference evidence="2" key="1">
    <citation type="submission" date="2017-10" db="EMBL/GenBank/DDBJ databases">
        <title>Draft genome sequence of the planktic cyanobacteria Tychonema bourrellyi isolated from alpine lentic freshwater.</title>
        <authorList>
            <person name="Tett A."/>
            <person name="Armanini F."/>
            <person name="Asnicar F."/>
            <person name="Boscaini A."/>
            <person name="Pasolli E."/>
            <person name="Zolfo M."/>
            <person name="Donati C."/>
            <person name="Salmaso N."/>
            <person name="Segata N."/>
        </authorList>
    </citation>
    <scope>NUCLEOTIDE SEQUENCE</scope>
    <source>
        <strain evidence="2">FEM_GT703</strain>
    </source>
</reference>
<organism evidence="2 3">
    <name type="scientific">Tychonema bourrellyi FEM_GT703</name>
    <dbReference type="NCBI Taxonomy" id="2040638"/>
    <lineage>
        <taxon>Bacteria</taxon>
        <taxon>Bacillati</taxon>
        <taxon>Cyanobacteriota</taxon>
        <taxon>Cyanophyceae</taxon>
        <taxon>Oscillatoriophycideae</taxon>
        <taxon>Oscillatoriales</taxon>
        <taxon>Microcoleaceae</taxon>
        <taxon>Tychonema</taxon>
    </lineage>
</organism>
<evidence type="ECO:0000313" key="2">
    <source>
        <dbReference type="EMBL" id="PHX56553.1"/>
    </source>
</evidence>
<gene>
    <name evidence="2" type="ORF">CP500_004710</name>
</gene>
<dbReference type="AlphaFoldDB" id="A0A2G4F441"/>
<keyword evidence="1" id="KW-0175">Coiled coil</keyword>
<sequence>MQIKGIKRGNIIEISENLNIPDGSEVLLEVREVSPVNYEKKLAKMKEFLAGLSDEDREEWRKIGEFLESERAINRQLSVLSHKTQGRSPLFGSDRRLITTSDDFDESLELLPSPLVDSLLEKAKELTQVSAELTEIIAKIEKQRQIEQPQNFWEAIQKFRQENNLEEAGIEAEVFDGLRDSSPGREVIL</sequence>
<name>A0A2G4F441_9CYAN</name>